<feature type="transmembrane region" description="Helical" evidence="1">
    <location>
        <begin position="15"/>
        <end position="37"/>
    </location>
</feature>
<keyword evidence="1" id="KW-0472">Membrane</keyword>
<keyword evidence="1" id="KW-0812">Transmembrane</keyword>
<evidence type="ECO:0008006" key="4">
    <source>
        <dbReference type="Google" id="ProtNLM"/>
    </source>
</evidence>
<dbReference type="EMBL" id="SRRZ01000019">
    <property type="protein sequence ID" value="NQE33724.1"/>
    <property type="molecule type" value="Genomic_DNA"/>
</dbReference>
<dbReference type="Proteomes" id="UP000702425">
    <property type="component" value="Unassembled WGS sequence"/>
</dbReference>
<feature type="transmembrane region" description="Helical" evidence="1">
    <location>
        <begin position="303"/>
        <end position="321"/>
    </location>
</feature>
<name>A0ABX2CTQ4_9CYAN</name>
<feature type="transmembrane region" description="Helical" evidence="1">
    <location>
        <begin position="352"/>
        <end position="372"/>
    </location>
</feature>
<dbReference type="RefSeq" id="WP_172186401.1">
    <property type="nucleotide sequence ID" value="NZ_CAWPPK010000101.1"/>
</dbReference>
<feature type="transmembrane region" description="Helical" evidence="1">
    <location>
        <begin position="156"/>
        <end position="173"/>
    </location>
</feature>
<reference evidence="2 3" key="1">
    <citation type="journal article" date="2020" name="Sci. Rep.">
        <title>A novel cyanobacterial geosmin producer, revising GeoA distribution and dispersion patterns in Bacteria.</title>
        <authorList>
            <person name="Churro C."/>
            <person name="Semedo-Aguiar A.P."/>
            <person name="Silva A.D."/>
            <person name="Pereira-Leal J.B."/>
            <person name="Leite R.B."/>
        </authorList>
    </citation>
    <scope>NUCLEOTIDE SEQUENCE [LARGE SCALE GENOMIC DNA]</scope>
    <source>
        <strain evidence="2 3">IPMA8</strain>
    </source>
</reference>
<sequence>MGVFDVVSFKWPRKFIIDGFFLFLLVLVTVAVTSIYVSSEHTFYWWDYAGYNTATVNTANLFRDAPDKAWGGVIESLSKEKNLLISLPLVPFILLFGESRLSYILSVSLIYVLPFRLLLGAISAKLIPVYPRRVFWSTVLLSLLIPMSWIPTLRGYLDTGGCVFVALAIWVYVQDIKLKSWWNIPLIGFFLAAAILLRRHFAYSAIAFFGAATLQAFIEFIILIYRKETALSSSKDKDVAVPFPYRLLFESGIKLGLIAATSLTILMLVAGDFTRSALTVDYRNLYVAWSLPVNDILTRYADFYGLGTWLLVVIGFSAGILTRILVPAAAIFVSLFGVLSLIEWLLVLRYGYLHYTIHLTPIALLGLSTFFWTTWLTLKGKVRYLMLGVAGLYLIVNAAVGLIPLKIDLSRLFVGNFPPLVRSDYNEVVKLVEFLRKLAPNEEPIYIAGASNSFNANIFRQANRKLNPPEGWWKLNTIGRPQIDSRDTYPLPELLQSQYAVVAVPFQQVLPSDEQVLRSHEQDVVKVVYDAFTQNWEIARDFQLLPEQFKLENGVTVRVYRRVRPTDTATAFRTLEAIQRQIVDRPGTQLDWISLHQSIYTSANYSVSQESDNLYKIVTHPIKNSQKLDTSFLYLGSISDKVKVTSKLNLLKKQCPGVVLRLTLWDKQGKLIDSAEMAYGQKSAIGLNLLVEGKNPTYLLLEVLSSSKQDLTNQCQLEINNLAVSR</sequence>
<feature type="transmembrane region" description="Helical" evidence="1">
    <location>
        <begin position="180"/>
        <end position="197"/>
    </location>
</feature>
<feature type="transmembrane region" description="Helical" evidence="1">
    <location>
        <begin position="247"/>
        <end position="270"/>
    </location>
</feature>
<gene>
    <name evidence="2" type="ORF">E5S67_01445</name>
</gene>
<feature type="transmembrane region" description="Helical" evidence="1">
    <location>
        <begin position="328"/>
        <end position="346"/>
    </location>
</feature>
<feature type="transmembrane region" description="Helical" evidence="1">
    <location>
        <begin position="203"/>
        <end position="226"/>
    </location>
</feature>
<comment type="caution">
    <text evidence="2">The sequence shown here is derived from an EMBL/GenBank/DDBJ whole genome shotgun (WGS) entry which is preliminary data.</text>
</comment>
<organism evidence="2 3">
    <name type="scientific">Microcoleus asticus IPMA8</name>
    <dbReference type="NCBI Taxonomy" id="2563858"/>
    <lineage>
        <taxon>Bacteria</taxon>
        <taxon>Bacillati</taxon>
        <taxon>Cyanobacteriota</taxon>
        <taxon>Cyanophyceae</taxon>
        <taxon>Oscillatoriophycideae</taxon>
        <taxon>Oscillatoriales</taxon>
        <taxon>Microcoleaceae</taxon>
        <taxon>Microcoleus</taxon>
        <taxon>Microcoleus asticus</taxon>
    </lineage>
</organism>
<feature type="transmembrane region" description="Helical" evidence="1">
    <location>
        <begin position="384"/>
        <end position="405"/>
    </location>
</feature>
<protein>
    <recommendedName>
        <fullName evidence="4">Glycosyltransferase RgtA/B/C/D-like domain-containing protein</fullName>
    </recommendedName>
</protein>
<keyword evidence="3" id="KW-1185">Reference proteome</keyword>
<feature type="transmembrane region" description="Helical" evidence="1">
    <location>
        <begin position="134"/>
        <end position="150"/>
    </location>
</feature>
<accession>A0ABX2CTQ4</accession>
<evidence type="ECO:0000256" key="1">
    <source>
        <dbReference type="SAM" id="Phobius"/>
    </source>
</evidence>
<keyword evidence="1" id="KW-1133">Transmembrane helix</keyword>
<evidence type="ECO:0000313" key="2">
    <source>
        <dbReference type="EMBL" id="NQE33724.1"/>
    </source>
</evidence>
<proteinExistence type="predicted"/>
<evidence type="ECO:0000313" key="3">
    <source>
        <dbReference type="Proteomes" id="UP000702425"/>
    </source>
</evidence>
<feature type="transmembrane region" description="Helical" evidence="1">
    <location>
        <begin position="101"/>
        <end position="122"/>
    </location>
</feature>